<evidence type="ECO:0000256" key="1">
    <source>
        <dbReference type="SAM" id="SignalP"/>
    </source>
</evidence>
<feature type="signal peptide" evidence="1">
    <location>
        <begin position="1"/>
        <end position="23"/>
    </location>
</feature>
<comment type="caution">
    <text evidence="2">The sequence shown here is derived from an EMBL/GenBank/DDBJ whole genome shotgun (WGS) entry which is preliminary data.</text>
</comment>
<evidence type="ECO:0000313" key="2">
    <source>
        <dbReference type="EMBL" id="RGV40709.1"/>
    </source>
</evidence>
<organism evidence="2 3">
    <name type="scientific">Bacteroides uniformis</name>
    <dbReference type="NCBI Taxonomy" id="820"/>
    <lineage>
        <taxon>Bacteria</taxon>
        <taxon>Pseudomonadati</taxon>
        <taxon>Bacteroidota</taxon>
        <taxon>Bacteroidia</taxon>
        <taxon>Bacteroidales</taxon>
        <taxon>Bacteroidaceae</taxon>
        <taxon>Bacteroides</taxon>
    </lineage>
</organism>
<feature type="chain" id="PRO_5019581603" description="Lipoprotein" evidence="1">
    <location>
        <begin position="24"/>
        <end position="113"/>
    </location>
</feature>
<evidence type="ECO:0000313" key="3">
    <source>
        <dbReference type="Proteomes" id="UP000285343"/>
    </source>
</evidence>
<dbReference type="RefSeq" id="WP_117866474.1">
    <property type="nucleotide sequence ID" value="NZ_QRZC01000020.1"/>
</dbReference>
<proteinExistence type="predicted"/>
<dbReference type="EMBL" id="QRZC01000020">
    <property type="protein sequence ID" value="RGV40709.1"/>
    <property type="molecule type" value="Genomic_DNA"/>
</dbReference>
<accession>A0A412XC58</accession>
<reference evidence="2 3" key="1">
    <citation type="submission" date="2018-08" db="EMBL/GenBank/DDBJ databases">
        <title>A genome reference for cultivated species of the human gut microbiota.</title>
        <authorList>
            <person name="Zou Y."/>
            <person name="Xue W."/>
            <person name="Luo G."/>
        </authorList>
    </citation>
    <scope>NUCLEOTIDE SEQUENCE [LARGE SCALE GENOMIC DNA]</scope>
    <source>
        <strain evidence="2 3">AF14-42</strain>
    </source>
</reference>
<gene>
    <name evidence="2" type="ORF">DWW14_14615</name>
</gene>
<name>A0A412XC58_BACUN</name>
<dbReference type="Proteomes" id="UP000285343">
    <property type="component" value="Unassembled WGS sequence"/>
</dbReference>
<evidence type="ECO:0008006" key="4">
    <source>
        <dbReference type="Google" id="ProtNLM"/>
    </source>
</evidence>
<dbReference type="AlphaFoldDB" id="A0A412XC58"/>
<protein>
    <recommendedName>
        <fullName evidence="4">Lipoprotein</fullName>
    </recommendedName>
</protein>
<keyword evidence="1" id="KW-0732">Signal</keyword>
<sequence>MKRILFALAILISLLYLSSCKQSVSTHPFQGRFITETGIKFDLRGDSTTMIQYNDSSSYEGTWSTHNQGDTLIYATIEFAGYYNYYYLRNGKLYRNDRNMMRQTLGEELQYLD</sequence>